<feature type="repeat" description="ANK" evidence="3">
    <location>
        <begin position="9"/>
        <end position="41"/>
    </location>
</feature>
<sequence>MIPKENYGSGNTPLIITCYDGYTDIVQWLLHNNVNVDQCRNDMVTGLIMASQEGHTDINGFTPLINACDGSYTSIVQLLMKHKPNIDAQTYGGCNALIFSAANGNLEITQLLVKSNADYKGADTQICRLDGKSPLQIATDNGHASIVVVVSEHMMLDTLSSDSCSVVIGPYDMLKTCKG</sequence>
<feature type="repeat" description="ANK" evidence="3">
    <location>
        <begin position="92"/>
        <end position="124"/>
    </location>
</feature>
<dbReference type="PROSITE" id="PS50088">
    <property type="entry name" value="ANK_REPEAT"/>
    <property type="match status" value="3"/>
</dbReference>
<name>A0A8S3QZ64_MYTED</name>
<dbReference type="Gene3D" id="1.25.40.20">
    <property type="entry name" value="Ankyrin repeat-containing domain"/>
    <property type="match status" value="2"/>
</dbReference>
<protein>
    <submittedName>
        <fullName evidence="4">Uncharacterized protein</fullName>
    </submittedName>
</protein>
<keyword evidence="1" id="KW-0677">Repeat</keyword>
<dbReference type="Pfam" id="PF12796">
    <property type="entry name" value="Ank_2"/>
    <property type="match status" value="1"/>
</dbReference>
<organism evidence="4 5">
    <name type="scientific">Mytilus edulis</name>
    <name type="common">Blue mussel</name>
    <dbReference type="NCBI Taxonomy" id="6550"/>
    <lineage>
        <taxon>Eukaryota</taxon>
        <taxon>Metazoa</taxon>
        <taxon>Spiralia</taxon>
        <taxon>Lophotrochozoa</taxon>
        <taxon>Mollusca</taxon>
        <taxon>Bivalvia</taxon>
        <taxon>Autobranchia</taxon>
        <taxon>Pteriomorphia</taxon>
        <taxon>Mytilida</taxon>
        <taxon>Mytiloidea</taxon>
        <taxon>Mytilidae</taxon>
        <taxon>Mytilinae</taxon>
        <taxon>Mytilus</taxon>
    </lineage>
</organism>
<evidence type="ECO:0000313" key="5">
    <source>
        <dbReference type="Proteomes" id="UP000683360"/>
    </source>
</evidence>
<dbReference type="Proteomes" id="UP000683360">
    <property type="component" value="Unassembled WGS sequence"/>
</dbReference>
<gene>
    <name evidence="4" type="ORF">MEDL_16989</name>
</gene>
<evidence type="ECO:0000256" key="1">
    <source>
        <dbReference type="ARBA" id="ARBA00022737"/>
    </source>
</evidence>
<dbReference type="InterPro" id="IPR002110">
    <property type="entry name" value="Ankyrin_rpt"/>
</dbReference>
<dbReference type="InterPro" id="IPR036770">
    <property type="entry name" value="Ankyrin_rpt-contain_sf"/>
</dbReference>
<evidence type="ECO:0000256" key="2">
    <source>
        <dbReference type="ARBA" id="ARBA00023043"/>
    </source>
</evidence>
<dbReference type="EMBL" id="CAJPWZ010000888">
    <property type="protein sequence ID" value="CAG2202416.1"/>
    <property type="molecule type" value="Genomic_DNA"/>
</dbReference>
<dbReference type="OrthoDB" id="542841at2759"/>
<reference evidence="4" key="1">
    <citation type="submission" date="2021-03" db="EMBL/GenBank/DDBJ databases">
        <authorList>
            <person name="Bekaert M."/>
        </authorList>
    </citation>
    <scope>NUCLEOTIDE SEQUENCE</scope>
</reference>
<dbReference type="SMART" id="SM00248">
    <property type="entry name" value="ANK"/>
    <property type="match status" value="4"/>
</dbReference>
<dbReference type="AlphaFoldDB" id="A0A8S3QZ64"/>
<accession>A0A8S3QZ64</accession>
<keyword evidence="2 3" id="KW-0040">ANK repeat</keyword>
<dbReference type="SUPFAM" id="SSF48403">
    <property type="entry name" value="Ankyrin repeat"/>
    <property type="match status" value="1"/>
</dbReference>
<dbReference type="Pfam" id="PF00023">
    <property type="entry name" value="Ank"/>
    <property type="match status" value="1"/>
</dbReference>
<feature type="repeat" description="ANK" evidence="3">
    <location>
        <begin position="59"/>
        <end position="91"/>
    </location>
</feature>
<dbReference type="PANTHER" id="PTHR24198">
    <property type="entry name" value="ANKYRIN REPEAT AND PROTEIN KINASE DOMAIN-CONTAINING PROTEIN"/>
    <property type="match status" value="1"/>
</dbReference>
<evidence type="ECO:0000313" key="4">
    <source>
        <dbReference type="EMBL" id="CAG2202416.1"/>
    </source>
</evidence>
<proteinExistence type="predicted"/>
<keyword evidence="5" id="KW-1185">Reference proteome</keyword>
<comment type="caution">
    <text evidence="4">The sequence shown here is derived from an EMBL/GenBank/DDBJ whole genome shotgun (WGS) entry which is preliminary data.</text>
</comment>
<dbReference type="PANTHER" id="PTHR24198:SF165">
    <property type="entry name" value="ANKYRIN REPEAT-CONTAINING PROTEIN-RELATED"/>
    <property type="match status" value="1"/>
</dbReference>
<evidence type="ECO:0000256" key="3">
    <source>
        <dbReference type="PROSITE-ProRule" id="PRU00023"/>
    </source>
</evidence>
<dbReference type="PROSITE" id="PS50297">
    <property type="entry name" value="ANK_REP_REGION"/>
    <property type="match status" value="1"/>
</dbReference>